<keyword evidence="1" id="KW-1133">Transmembrane helix</keyword>
<dbReference type="EMBL" id="AP024233">
    <property type="protein sequence ID" value="BCO10206.1"/>
    <property type="molecule type" value="Genomic_DNA"/>
</dbReference>
<evidence type="ECO:0000259" key="2">
    <source>
        <dbReference type="Pfam" id="PF14332"/>
    </source>
</evidence>
<protein>
    <recommendedName>
        <fullName evidence="2">PatA-like N-terminal domain-containing protein</fullName>
    </recommendedName>
</protein>
<accession>A0A915UAQ6</accession>
<dbReference type="Pfam" id="PF14332">
    <property type="entry name" value="DUF4388"/>
    <property type="match status" value="1"/>
</dbReference>
<dbReference type="AlphaFoldDB" id="A0A915UAQ6"/>
<name>A0A915UAQ6_9BACT</name>
<evidence type="ECO:0000313" key="3">
    <source>
        <dbReference type="EMBL" id="BCO10206.1"/>
    </source>
</evidence>
<sequence>MYNEKNRDNFFLPGLSMMTFAAAFTIVEERNCPIYRRGENLVLTDKAVSLPMGKPACMILIRELTGLLFELLPYAADGFAAQKESLFTCGGCTGLIKYRLVEMPDTRAEDVEQDGSVMSGLIEAVSPAELLQIFHMHQKTGKLLLETPGGAARVTFREGALIAARFGELDNQEAIYALLQEREGSFRFIPGLPSSLMQAREIGDFMMILMEGLKRLDEKSQDG</sequence>
<keyword evidence="1" id="KW-0472">Membrane</keyword>
<keyword evidence="4" id="KW-1185">Reference proteome</keyword>
<feature type="transmembrane region" description="Helical" evidence="1">
    <location>
        <begin position="9"/>
        <end position="27"/>
    </location>
</feature>
<dbReference type="Proteomes" id="UP001063350">
    <property type="component" value="Chromosome"/>
</dbReference>
<dbReference type="KEGG" id="ddu:GF1_25820"/>
<evidence type="ECO:0000313" key="4">
    <source>
        <dbReference type="Proteomes" id="UP001063350"/>
    </source>
</evidence>
<dbReference type="PANTHER" id="PTHR36304:SF4">
    <property type="entry name" value="DUF4388 DOMAIN-CONTAINING PROTEIN"/>
    <property type="match status" value="1"/>
</dbReference>
<dbReference type="InterPro" id="IPR025497">
    <property type="entry name" value="PatA-like_N"/>
</dbReference>
<feature type="domain" description="PatA-like N-terminal" evidence="2">
    <location>
        <begin position="120"/>
        <end position="219"/>
    </location>
</feature>
<evidence type="ECO:0000256" key="1">
    <source>
        <dbReference type="SAM" id="Phobius"/>
    </source>
</evidence>
<organism evidence="3 4">
    <name type="scientific">Desulfolithobacter dissulfuricans</name>
    <dbReference type="NCBI Taxonomy" id="2795293"/>
    <lineage>
        <taxon>Bacteria</taxon>
        <taxon>Pseudomonadati</taxon>
        <taxon>Thermodesulfobacteriota</taxon>
        <taxon>Desulfobulbia</taxon>
        <taxon>Desulfobulbales</taxon>
        <taxon>Desulfobulbaceae</taxon>
        <taxon>Desulfolithobacter</taxon>
    </lineage>
</organism>
<keyword evidence="1" id="KW-0812">Transmembrane</keyword>
<gene>
    <name evidence="3" type="ORF">GF1_25820</name>
</gene>
<dbReference type="PANTHER" id="PTHR36304">
    <property type="entry name" value="DOMAIN GTPASE-ACTIVATING PROTEIN, PUTATIVE-RELATED-RELATED"/>
    <property type="match status" value="1"/>
</dbReference>
<proteinExistence type="predicted"/>
<reference evidence="3" key="1">
    <citation type="submission" date="2020-12" db="EMBL/GenBank/DDBJ databases">
        <title>Desulfobium dissulfuricans gen. nov., sp. nov., a novel mesophilic, sulfate-reducing bacterium isolated from a deep-sea hydrothermal vent.</title>
        <authorList>
            <person name="Hashimoto Y."/>
            <person name="Tame A."/>
            <person name="Sawayama S."/>
            <person name="Miyazaki J."/>
            <person name="Takai K."/>
            <person name="Nakagawa S."/>
        </authorList>
    </citation>
    <scope>NUCLEOTIDE SEQUENCE</scope>
    <source>
        <strain evidence="3">GF1</strain>
    </source>
</reference>